<dbReference type="GeneID" id="105270997"/>
<evidence type="ECO:0000256" key="5">
    <source>
        <dbReference type="ARBA" id="ARBA00023136"/>
    </source>
</evidence>
<protein>
    <recommendedName>
        <fullName evidence="6">Receptor expression-enhancing protein</fullName>
    </recommendedName>
</protein>
<dbReference type="RefSeq" id="XP_011310578.1">
    <property type="nucleotide sequence ID" value="XM_011312276.1"/>
</dbReference>
<keyword evidence="4 6" id="KW-1133">Transmembrane helix</keyword>
<accession>A0A9R1TKL5</accession>
<dbReference type="Pfam" id="PF03134">
    <property type="entry name" value="TB2_DP1_HVA22"/>
    <property type="match status" value="1"/>
</dbReference>
<dbReference type="KEGG" id="fas:105270997"/>
<sequence length="180" mass="20888">MARVMATKEAVEKALRDDSKPWTKLFAMAEAKTGVDRLYIFVASVAFLGLYLVFGLGQQLICNIIGFIYPAYCSMKALETPKKDDDTKWLTYWVVFAVFTIIEFFSDFIVGWFPVYWLFKCVFYIWLMVPLEYNGSLIIYHRFIRPKFIQYQPKVDNIMTNARDAAVKAAADVLSHEKDN</sequence>
<keyword evidence="3 6" id="KW-0812">Transmembrane</keyword>
<dbReference type="PANTHER" id="PTHR12300">
    <property type="entry name" value="HVA22-LIKE PROTEINS"/>
    <property type="match status" value="1"/>
</dbReference>
<organism evidence="7 8">
    <name type="scientific">Fopius arisanus</name>
    <dbReference type="NCBI Taxonomy" id="64838"/>
    <lineage>
        <taxon>Eukaryota</taxon>
        <taxon>Metazoa</taxon>
        <taxon>Ecdysozoa</taxon>
        <taxon>Arthropoda</taxon>
        <taxon>Hexapoda</taxon>
        <taxon>Insecta</taxon>
        <taxon>Pterygota</taxon>
        <taxon>Neoptera</taxon>
        <taxon>Endopterygota</taxon>
        <taxon>Hymenoptera</taxon>
        <taxon>Apocrita</taxon>
        <taxon>Ichneumonoidea</taxon>
        <taxon>Braconidae</taxon>
        <taxon>Opiinae</taxon>
        <taxon>Fopius</taxon>
    </lineage>
</organism>
<dbReference type="InterPro" id="IPR004345">
    <property type="entry name" value="TB2_DP1_HVA22"/>
</dbReference>
<evidence type="ECO:0000256" key="1">
    <source>
        <dbReference type="ARBA" id="ARBA00004141"/>
    </source>
</evidence>
<reference evidence="8" key="1">
    <citation type="submission" date="2025-08" db="UniProtKB">
        <authorList>
            <consortium name="RefSeq"/>
        </authorList>
    </citation>
    <scope>IDENTIFICATION</scope>
    <source>
        <strain evidence="8">USDA-PBARC FA_bdor</strain>
        <tissue evidence="8">Whole organism</tissue>
    </source>
</reference>
<gene>
    <name evidence="8" type="primary">LOC105270997</name>
</gene>
<evidence type="ECO:0000256" key="6">
    <source>
        <dbReference type="RuleBase" id="RU362006"/>
    </source>
</evidence>
<feature type="transmembrane region" description="Helical" evidence="6">
    <location>
        <begin position="123"/>
        <end position="144"/>
    </location>
</feature>
<feature type="transmembrane region" description="Helical" evidence="6">
    <location>
        <begin position="90"/>
        <end position="117"/>
    </location>
</feature>
<feature type="transmembrane region" description="Helical" evidence="6">
    <location>
        <begin position="38"/>
        <end position="69"/>
    </location>
</feature>
<dbReference type="Proteomes" id="UP000694866">
    <property type="component" value="Unplaced"/>
</dbReference>
<name>A0A9R1TKL5_9HYME</name>
<dbReference type="AlphaFoldDB" id="A0A9R1TKL5"/>
<evidence type="ECO:0000256" key="2">
    <source>
        <dbReference type="ARBA" id="ARBA00008573"/>
    </source>
</evidence>
<proteinExistence type="inferred from homology"/>
<evidence type="ECO:0000256" key="4">
    <source>
        <dbReference type="ARBA" id="ARBA00022989"/>
    </source>
</evidence>
<dbReference type="PANTHER" id="PTHR12300:SF161">
    <property type="entry name" value="RECEPTOR EXPRESSION-ENHANCING PROTEIN"/>
    <property type="match status" value="1"/>
</dbReference>
<comment type="subcellular location">
    <subcellularLocation>
        <location evidence="1 6">Membrane</location>
        <topology evidence="1 6">Multi-pass membrane protein</topology>
    </subcellularLocation>
</comment>
<keyword evidence="5 6" id="KW-0472">Membrane</keyword>
<comment type="similarity">
    <text evidence="2 6">Belongs to the DP1 family.</text>
</comment>
<keyword evidence="7" id="KW-1185">Reference proteome</keyword>
<evidence type="ECO:0000313" key="7">
    <source>
        <dbReference type="Proteomes" id="UP000694866"/>
    </source>
</evidence>
<evidence type="ECO:0000313" key="8">
    <source>
        <dbReference type="RefSeq" id="XP_011310578.1"/>
    </source>
</evidence>
<evidence type="ECO:0000256" key="3">
    <source>
        <dbReference type="ARBA" id="ARBA00022692"/>
    </source>
</evidence>
<dbReference type="GO" id="GO:0016020">
    <property type="term" value="C:membrane"/>
    <property type="evidence" value="ECO:0007669"/>
    <property type="project" value="UniProtKB-SubCell"/>
</dbReference>
<dbReference type="OrthoDB" id="10009287at2759"/>